<dbReference type="KEGG" id="moz:MoryE10_12740"/>
<dbReference type="Pfam" id="PF22811">
    <property type="entry name" value="Zn_ribbon_NrdR"/>
    <property type="match status" value="1"/>
</dbReference>
<comment type="similarity">
    <text evidence="8">Belongs to the NrdR family.</text>
</comment>
<protein>
    <recommendedName>
        <fullName evidence="8">Transcriptional repressor NrdR</fullName>
    </recommendedName>
</protein>
<reference evidence="10" key="1">
    <citation type="submission" date="2019-06" db="EMBL/GenBank/DDBJ databases">
        <title>Complete genome sequence of Methylogaea oryzae strain JCM16910.</title>
        <authorList>
            <person name="Asakawa S."/>
        </authorList>
    </citation>
    <scope>NUCLEOTIDE SEQUENCE</scope>
    <source>
        <strain evidence="10">E10</strain>
    </source>
</reference>
<dbReference type="GO" id="GO:0045892">
    <property type="term" value="P:negative regulation of DNA-templated transcription"/>
    <property type="evidence" value="ECO:0007669"/>
    <property type="project" value="UniProtKB-UniRule"/>
</dbReference>
<keyword evidence="3 8" id="KW-0863">Zinc-finger</keyword>
<keyword evidence="8" id="KW-0479">Metal-binding</keyword>
<dbReference type="Proteomes" id="UP000824988">
    <property type="component" value="Chromosome"/>
</dbReference>
<dbReference type="EMBL" id="AP019782">
    <property type="protein sequence ID" value="BBL70668.1"/>
    <property type="molecule type" value="Genomic_DNA"/>
</dbReference>
<dbReference type="PANTHER" id="PTHR30455:SF2">
    <property type="entry name" value="TRANSCRIPTIONAL REPRESSOR NRDR"/>
    <property type="match status" value="1"/>
</dbReference>
<dbReference type="Pfam" id="PF03477">
    <property type="entry name" value="ATP-cone"/>
    <property type="match status" value="1"/>
</dbReference>
<keyword evidence="1 8" id="KW-0678">Repressor</keyword>
<evidence type="ECO:0000256" key="4">
    <source>
        <dbReference type="ARBA" id="ARBA00022840"/>
    </source>
</evidence>
<dbReference type="PROSITE" id="PS51161">
    <property type="entry name" value="ATP_CONE"/>
    <property type="match status" value="1"/>
</dbReference>
<comment type="function">
    <text evidence="8">Negatively regulates transcription of bacterial ribonucleotide reductase nrd genes and operons by binding to NrdR-boxes.</text>
</comment>
<evidence type="ECO:0000313" key="10">
    <source>
        <dbReference type="EMBL" id="BBL70668.1"/>
    </source>
</evidence>
<feature type="zinc finger region" evidence="8">
    <location>
        <begin position="3"/>
        <end position="34"/>
    </location>
</feature>
<dbReference type="AlphaFoldDB" id="A0A8D4VMM3"/>
<gene>
    <name evidence="8 10" type="primary">nrdR</name>
    <name evidence="10" type="ORF">MoryE10_12740</name>
</gene>
<dbReference type="GO" id="GO:0005524">
    <property type="term" value="F:ATP binding"/>
    <property type="evidence" value="ECO:0007669"/>
    <property type="project" value="UniProtKB-UniRule"/>
</dbReference>
<keyword evidence="5 8" id="KW-0805">Transcription regulation</keyword>
<keyword evidence="4 8" id="KW-0067">ATP-binding</keyword>
<dbReference type="InterPro" id="IPR055173">
    <property type="entry name" value="NrdR-like_N"/>
</dbReference>
<dbReference type="InterPro" id="IPR005144">
    <property type="entry name" value="ATP-cone_dom"/>
</dbReference>
<keyword evidence="7 8" id="KW-0804">Transcription</keyword>
<proteinExistence type="inferred from homology"/>
<evidence type="ECO:0000256" key="5">
    <source>
        <dbReference type="ARBA" id="ARBA00023015"/>
    </source>
</evidence>
<comment type="cofactor">
    <cofactor evidence="8">
        <name>Zn(2+)</name>
        <dbReference type="ChEBI" id="CHEBI:29105"/>
    </cofactor>
    <text evidence="8">Binds 1 zinc ion.</text>
</comment>
<keyword evidence="8" id="KW-0862">Zinc</keyword>
<accession>A0A8D4VMM3</accession>
<evidence type="ECO:0000256" key="7">
    <source>
        <dbReference type="ARBA" id="ARBA00023163"/>
    </source>
</evidence>
<dbReference type="InterPro" id="IPR003796">
    <property type="entry name" value="RNR_NrdR-like"/>
</dbReference>
<dbReference type="GO" id="GO:0003677">
    <property type="term" value="F:DNA binding"/>
    <property type="evidence" value="ECO:0007669"/>
    <property type="project" value="UniProtKB-KW"/>
</dbReference>
<feature type="domain" description="ATP-cone" evidence="9">
    <location>
        <begin position="49"/>
        <end position="139"/>
    </location>
</feature>
<sequence length="155" mass="18097">MRCPFCGAADTRVVDSRLSHDGDQVRRRRECVECKERFTSFEVAELTLPRMIKSNGSREPFREDKLRAGMLRALEKRPVDANRIEASINRIKKALMTRGDREVSSRDVGELVMQELSLLDHVAYVRFASVYRSFQDVKEFRDVIDRLENQRETET</sequence>
<keyword evidence="2 8" id="KW-0547">Nucleotide-binding</keyword>
<evidence type="ECO:0000256" key="8">
    <source>
        <dbReference type="HAMAP-Rule" id="MF_00440"/>
    </source>
</evidence>
<name>A0A8D4VMM3_9GAMM</name>
<evidence type="ECO:0000259" key="9">
    <source>
        <dbReference type="PROSITE" id="PS51161"/>
    </source>
</evidence>
<keyword evidence="6 8" id="KW-0238">DNA-binding</keyword>
<dbReference type="PANTHER" id="PTHR30455">
    <property type="entry name" value="TRANSCRIPTIONAL REPRESSOR NRDR"/>
    <property type="match status" value="1"/>
</dbReference>
<evidence type="ECO:0000256" key="3">
    <source>
        <dbReference type="ARBA" id="ARBA00022771"/>
    </source>
</evidence>
<dbReference type="GO" id="GO:0008270">
    <property type="term" value="F:zinc ion binding"/>
    <property type="evidence" value="ECO:0007669"/>
    <property type="project" value="UniProtKB-UniRule"/>
</dbReference>
<evidence type="ECO:0000256" key="6">
    <source>
        <dbReference type="ARBA" id="ARBA00023125"/>
    </source>
</evidence>
<organism evidence="10 11">
    <name type="scientific">Methylogaea oryzae</name>
    <dbReference type="NCBI Taxonomy" id="1295382"/>
    <lineage>
        <taxon>Bacteria</taxon>
        <taxon>Pseudomonadati</taxon>
        <taxon>Pseudomonadota</taxon>
        <taxon>Gammaproteobacteria</taxon>
        <taxon>Methylococcales</taxon>
        <taxon>Methylococcaceae</taxon>
        <taxon>Methylogaea</taxon>
    </lineage>
</organism>
<dbReference type="NCBIfam" id="TIGR00244">
    <property type="entry name" value="transcriptional regulator NrdR"/>
    <property type="match status" value="1"/>
</dbReference>
<dbReference type="HAMAP" id="MF_00440">
    <property type="entry name" value="NrdR"/>
    <property type="match status" value="1"/>
</dbReference>
<evidence type="ECO:0000313" key="11">
    <source>
        <dbReference type="Proteomes" id="UP000824988"/>
    </source>
</evidence>
<keyword evidence="11" id="KW-1185">Reference proteome</keyword>
<evidence type="ECO:0000256" key="1">
    <source>
        <dbReference type="ARBA" id="ARBA00022491"/>
    </source>
</evidence>
<dbReference type="RefSeq" id="WP_221048577.1">
    <property type="nucleotide sequence ID" value="NZ_AP019782.1"/>
</dbReference>
<evidence type="ECO:0000256" key="2">
    <source>
        <dbReference type="ARBA" id="ARBA00022741"/>
    </source>
</evidence>